<feature type="compositionally biased region" description="Acidic residues" evidence="7">
    <location>
        <begin position="511"/>
        <end position="528"/>
    </location>
</feature>
<dbReference type="InterPro" id="IPR002048">
    <property type="entry name" value="EF_hand_dom"/>
</dbReference>
<gene>
    <name evidence="11" type="ORF">P167DRAFT_524409</name>
</gene>
<feature type="domain" description="EF-hand" evidence="10">
    <location>
        <begin position="336"/>
        <end position="371"/>
    </location>
</feature>
<feature type="region of interest" description="Disordered" evidence="7">
    <location>
        <begin position="485"/>
        <end position="528"/>
    </location>
</feature>
<evidence type="ECO:0000313" key="12">
    <source>
        <dbReference type="Proteomes" id="UP000277580"/>
    </source>
</evidence>
<dbReference type="PROSITE" id="PS01357">
    <property type="entry name" value="ZF_ZZ_1"/>
    <property type="match status" value="1"/>
</dbReference>
<dbReference type="CDD" id="cd00051">
    <property type="entry name" value="EFh"/>
    <property type="match status" value="1"/>
</dbReference>
<keyword evidence="1" id="KW-0479">Metal-binding</keyword>
<dbReference type="PROSITE" id="PS00018">
    <property type="entry name" value="EF_HAND_1"/>
    <property type="match status" value="2"/>
</dbReference>
<keyword evidence="12" id="KW-1185">Reference proteome</keyword>
<dbReference type="PRINTS" id="PR00450">
    <property type="entry name" value="RECOVERIN"/>
</dbReference>
<dbReference type="Gene3D" id="3.30.60.90">
    <property type="match status" value="1"/>
</dbReference>
<protein>
    <submittedName>
        <fullName evidence="11">EF-hand</fullName>
    </submittedName>
</protein>
<dbReference type="Pfam" id="PF00569">
    <property type="entry name" value="ZZ"/>
    <property type="match status" value="1"/>
</dbReference>
<evidence type="ECO:0000256" key="3">
    <source>
        <dbReference type="ARBA" id="ARBA00022771"/>
    </source>
</evidence>
<dbReference type="PANTHER" id="PTHR23055:SF187">
    <property type="entry name" value="EF HAND DOMAIN PROTEIN (AFU_ORTHOLOGUE AFUA_6G07310)"/>
    <property type="match status" value="1"/>
</dbReference>
<reference evidence="11 12" key="1">
    <citation type="journal article" date="2018" name="Nat. Ecol. Evol.">
        <title>Pezizomycetes genomes reveal the molecular basis of ectomycorrhizal truffle lifestyle.</title>
        <authorList>
            <person name="Murat C."/>
            <person name="Payen T."/>
            <person name="Noel B."/>
            <person name="Kuo A."/>
            <person name="Morin E."/>
            <person name="Chen J."/>
            <person name="Kohler A."/>
            <person name="Krizsan K."/>
            <person name="Balestrini R."/>
            <person name="Da Silva C."/>
            <person name="Montanini B."/>
            <person name="Hainaut M."/>
            <person name="Levati E."/>
            <person name="Barry K.W."/>
            <person name="Belfiori B."/>
            <person name="Cichocki N."/>
            <person name="Clum A."/>
            <person name="Dockter R.B."/>
            <person name="Fauchery L."/>
            <person name="Guy J."/>
            <person name="Iotti M."/>
            <person name="Le Tacon F."/>
            <person name="Lindquist E.A."/>
            <person name="Lipzen A."/>
            <person name="Malagnac F."/>
            <person name="Mello A."/>
            <person name="Molinier V."/>
            <person name="Miyauchi S."/>
            <person name="Poulain J."/>
            <person name="Riccioni C."/>
            <person name="Rubini A."/>
            <person name="Sitrit Y."/>
            <person name="Splivallo R."/>
            <person name="Traeger S."/>
            <person name="Wang M."/>
            <person name="Zifcakova L."/>
            <person name="Wipf D."/>
            <person name="Zambonelli A."/>
            <person name="Paolocci F."/>
            <person name="Nowrousian M."/>
            <person name="Ottonello S."/>
            <person name="Baldrian P."/>
            <person name="Spatafora J.W."/>
            <person name="Henrissat B."/>
            <person name="Nagy L.G."/>
            <person name="Aury J.M."/>
            <person name="Wincker P."/>
            <person name="Grigoriev I.V."/>
            <person name="Bonfante P."/>
            <person name="Martin F.M."/>
        </authorList>
    </citation>
    <scope>NUCLEOTIDE SEQUENCE [LARGE SCALE GENOMIC DNA]</scope>
    <source>
        <strain evidence="11 12">CCBAS932</strain>
    </source>
</reference>
<evidence type="ECO:0000259" key="10">
    <source>
        <dbReference type="PROSITE" id="PS50222"/>
    </source>
</evidence>
<keyword evidence="4" id="KW-0862">Zinc</keyword>
<dbReference type="CDD" id="cd02340">
    <property type="entry name" value="ZZ_NBR1_like"/>
    <property type="match status" value="1"/>
</dbReference>
<dbReference type="InterPro" id="IPR043145">
    <property type="entry name" value="Znf_ZZ_sf"/>
</dbReference>
<dbReference type="EMBL" id="ML119136">
    <property type="protein sequence ID" value="RPB11322.1"/>
    <property type="molecule type" value="Genomic_DNA"/>
</dbReference>
<feature type="region of interest" description="Disordered" evidence="7">
    <location>
        <begin position="45"/>
        <end position="78"/>
    </location>
</feature>
<feature type="region of interest" description="Disordered" evidence="7">
    <location>
        <begin position="560"/>
        <end position="596"/>
    </location>
</feature>
<dbReference type="Proteomes" id="UP000277580">
    <property type="component" value="Unassembled WGS sequence"/>
</dbReference>
<evidence type="ECO:0000256" key="2">
    <source>
        <dbReference type="ARBA" id="ARBA00022737"/>
    </source>
</evidence>
<dbReference type="GO" id="GO:0005509">
    <property type="term" value="F:calcium ion binding"/>
    <property type="evidence" value="ECO:0007669"/>
    <property type="project" value="InterPro"/>
</dbReference>
<evidence type="ECO:0000256" key="8">
    <source>
        <dbReference type="SAM" id="Phobius"/>
    </source>
</evidence>
<dbReference type="OrthoDB" id="2122982at2759"/>
<feature type="domain" description="EF-hand" evidence="10">
    <location>
        <begin position="298"/>
        <end position="333"/>
    </location>
</feature>
<dbReference type="InParanoid" id="A0A3N4KPT0"/>
<evidence type="ECO:0000259" key="9">
    <source>
        <dbReference type="PROSITE" id="PS50135"/>
    </source>
</evidence>
<dbReference type="InterPro" id="IPR018247">
    <property type="entry name" value="EF_Hand_1_Ca_BS"/>
</dbReference>
<dbReference type="PANTHER" id="PTHR23055">
    <property type="entry name" value="CALCIUM BINDING PROTEINS"/>
    <property type="match status" value="1"/>
</dbReference>
<dbReference type="InterPro" id="IPR028846">
    <property type="entry name" value="Recoverin"/>
</dbReference>
<evidence type="ECO:0000256" key="1">
    <source>
        <dbReference type="ARBA" id="ARBA00022723"/>
    </source>
</evidence>
<evidence type="ECO:0000256" key="6">
    <source>
        <dbReference type="PROSITE-ProRule" id="PRU00228"/>
    </source>
</evidence>
<dbReference type="GO" id="GO:0005829">
    <property type="term" value="C:cytosol"/>
    <property type="evidence" value="ECO:0007669"/>
    <property type="project" value="TreeGrafter"/>
</dbReference>
<dbReference type="SMART" id="SM00291">
    <property type="entry name" value="ZnF_ZZ"/>
    <property type="match status" value="1"/>
</dbReference>
<organism evidence="11 12">
    <name type="scientific">Morchella conica CCBAS932</name>
    <dbReference type="NCBI Taxonomy" id="1392247"/>
    <lineage>
        <taxon>Eukaryota</taxon>
        <taxon>Fungi</taxon>
        <taxon>Dikarya</taxon>
        <taxon>Ascomycota</taxon>
        <taxon>Pezizomycotina</taxon>
        <taxon>Pezizomycetes</taxon>
        <taxon>Pezizales</taxon>
        <taxon>Morchellaceae</taxon>
        <taxon>Morchella</taxon>
    </lineage>
</organism>
<keyword evidence="8" id="KW-0472">Membrane</keyword>
<evidence type="ECO:0000256" key="7">
    <source>
        <dbReference type="SAM" id="MobiDB-lite"/>
    </source>
</evidence>
<feature type="compositionally biased region" description="Basic and acidic residues" evidence="7">
    <location>
        <begin position="583"/>
        <end position="596"/>
    </location>
</feature>
<evidence type="ECO:0000256" key="5">
    <source>
        <dbReference type="ARBA" id="ARBA00022837"/>
    </source>
</evidence>
<dbReference type="SUPFAM" id="SSF57850">
    <property type="entry name" value="RING/U-box"/>
    <property type="match status" value="1"/>
</dbReference>
<keyword evidence="3 6" id="KW-0863">Zinc-finger</keyword>
<evidence type="ECO:0000256" key="4">
    <source>
        <dbReference type="ARBA" id="ARBA00022833"/>
    </source>
</evidence>
<feature type="compositionally biased region" description="Basic and acidic residues" evidence="7">
    <location>
        <begin position="499"/>
        <end position="510"/>
    </location>
</feature>
<proteinExistence type="predicted"/>
<name>A0A3N4KPT0_9PEZI</name>
<dbReference type="GO" id="GO:0016020">
    <property type="term" value="C:membrane"/>
    <property type="evidence" value="ECO:0007669"/>
    <property type="project" value="TreeGrafter"/>
</dbReference>
<feature type="transmembrane region" description="Helical" evidence="8">
    <location>
        <begin position="12"/>
        <end position="34"/>
    </location>
</feature>
<accession>A0A3N4KPT0</accession>
<dbReference type="AlphaFoldDB" id="A0A3N4KPT0"/>
<feature type="region of interest" description="Disordered" evidence="7">
    <location>
        <begin position="411"/>
        <end position="459"/>
    </location>
</feature>
<keyword evidence="8" id="KW-1133">Transmembrane helix</keyword>
<evidence type="ECO:0000313" key="11">
    <source>
        <dbReference type="EMBL" id="RPB11322.1"/>
    </source>
</evidence>
<feature type="domain" description="ZZ-type" evidence="9">
    <location>
        <begin position="158"/>
        <end position="210"/>
    </location>
</feature>
<keyword evidence="5" id="KW-0106">Calcium</keyword>
<dbReference type="InterPro" id="IPR000433">
    <property type="entry name" value="Znf_ZZ"/>
</dbReference>
<keyword evidence="2" id="KW-0677">Repeat</keyword>
<feature type="compositionally biased region" description="Basic and acidic residues" evidence="7">
    <location>
        <begin position="442"/>
        <end position="459"/>
    </location>
</feature>
<dbReference type="SMART" id="SM00054">
    <property type="entry name" value="EFh"/>
    <property type="match status" value="2"/>
</dbReference>
<dbReference type="GO" id="GO:0008270">
    <property type="term" value="F:zinc ion binding"/>
    <property type="evidence" value="ECO:0007669"/>
    <property type="project" value="UniProtKB-KW"/>
</dbReference>
<dbReference type="SUPFAM" id="SSF47473">
    <property type="entry name" value="EF-hand"/>
    <property type="match status" value="1"/>
</dbReference>
<sequence>MSLSTLRQSSISRFYPVIIPVVAVAASLVAYQIIYNSSRPVAKRLKRSNARRVSRRSGRRANSGSNQNSAASSSTADPEIGAIIADEHEQLGEIEIPESMHETLIEAATVAQEARGAGRGADNDSDFSYTPDTKENQNLLNLLYLIAEDQSKRDSYVHRGVTCNSCNIMPIRGIRYRCANCVDFDLCEHCEALDSHPKTHLFYKVRIPAPFLGNPRQAQTPWYPGKPGLMPQILPQNVVKIFGGETGFEPPEIEALYEQFKCLAATEYVSDPLHLHGAISRQTFDKCFVPNTHVRPPPPNLIYDRMFAFYDTDNNGLIGFEEFVRGLSALNHNKSRNPEKLKRIFKGYDLDGDGYVDRNDFLRMFRAFYALSKDLVKDMVASMEDDMLESNQAANVLVGSQPISAAFSGTIPTGVRRAGKGDEEAWEADSDADMNPVVLPSGDDRLSRSDVSHHSHAPREVDQTYADWLAAGEDSISAAAVAATMPSLDTGSSESESSPADREEARRREFMDDDDDDDSGVGGEEQDVGSEILYHITQRGLNELLDYLFSVKEEQAQESRKTTNPYLIETPIPHTPEEPVEGEEYKKKEPTPQEKEAAERAMYAAEIRERGGPGRINFEEFEDIMRGAHASDLGFVGTWIDMASF</sequence>
<feature type="compositionally biased region" description="Basic residues" evidence="7">
    <location>
        <begin position="45"/>
        <end position="59"/>
    </location>
</feature>
<dbReference type="PROSITE" id="PS50135">
    <property type="entry name" value="ZF_ZZ_2"/>
    <property type="match status" value="1"/>
</dbReference>
<dbReference type="STRING" id="1392247.A0A3N4KPT0"/>
<dbReference type="PROSITE" id="PS50222">
    <property type="entry name" value="EF_HAND_2"/>
    <property type="match status" value="2"/>
</dbReference>
<dbReference type="Pfam" id="PF13499">
    <property type="entry name" value="EF-hand_7"/>
    <property type="match status" value="1"/>
</dbReference>
<feature type="compositionally biased region" description="Low complexity" evidence="7">
    <location>
        <begin position="487"/>
        <end position="498"/>
    </location>
</feature>
<dbReference type="InterPro" id="IPR011992">
    <property type="entry name" value="EF-hand-dom_pair"/>
</dbReference>
<feature type="compositionally biased region" description="Low complexity" evidence="7">
    <location>
        <begin position="60"/>
        <end position="74"/>
    </location>
</feature>
<dbReference type="Gene3D" id="1.10.238.10">
    <property type="entry name" value="EF-hand"/>
    <property type="match status" value="1"/>
</dbReference>
<keyword evidence="8" id="KW-0812">Transmembrane</keyword>